<sequence>MIQRLTKRIRHRWTRRHDAAVSTQGLSQHLRTTIHEVESVFRGISNNLELIDEKTKRLREDCNVLLASAGGHDESSQLLFRVAEALEGPMTFLTGCLQHHAKNHQLMLDSQKSAGDLLQMQNDMVSSLEPLKFMLVFFKIEASQLSEENRQTFHSVSEEISHLHILVDETFQKNIKNLQDARSAILTAEKRTKTEREHQSQLISQKQAEISDAIQAFKTQINTNSKKSAHLDIHANNFENAIGRLVMSLQYEDIIRQRCESILKDLEQKPEGISQTSWLIFQATQVETAAEEIRQSSHELNSGLNAISSQAKELYRAATTMDQFEHITASADGMVQMLLESLESIRTMLAQSTALSQGSREAIQPVRELTKELSAVVFEVSIKIQFIALNAQVRSIQVGEGSGLEVLAARTAEISSELRALGDSTATQIDTLHAAVEELVQTIDSEWDAGKEHLATIEEQGPELEAELHALRDSTLNSLQIVASLSEMVTGFSNDDAERLHKLSLQADTLDQFAQELRQQAKIDKLKTAARQAIDAEVETLLSEKRGAMHTRIHNDQQSQAFDLGISTRLSDRANSSKTLSCDNIDLF</sequence>
<evidence type="ECO:0000313" key="1">
    <source>
        <dbReference type="EMBL" id="MBD5781016.1"/>
    </source>
</evidence>
<accession>A0A927FAY3</accession>
<reference evidence="1" key="1">
    <citation type="submission" date="2020-09" db="EMBL/GenBank/DDBJ databases">
        <title>Pelagicoccus enzymogenes sp. nov. with an EPS production, isolated from marine sediment.</title>
        <authorList>
            <person name="Feng X."/>
        </authorList>
    </citation>
    <scope>NUCLEOTIDE SEQUENCE</scope>
    <source>
        <strain evidence="1">NFK12</strain>
    </source>
</reference>
<keyword evidence="2" id="KW-1185">Reference proteome</keyword>
<protein>
    <submittedName>
        <fullName evidence="1">Uncharacterized protein</fullName>
    </submittedName>
</protein>
<evidence type="ECO:0000313" key="2">
    <source>
        <dbReference type="Proteomes" id="UP000622317"/>
    </source>
</evidence>
<organism evidence="1 2">
    <name type="scientific">Pelagicoccus enzymogenes</name>
    <dbReference type="NCBI Taxonomy" id="2773457"/>
    <lineage>
        <taxon>Bacteria</taxon>
        <taxon>Pseudomonadati</taxon>
        <taxon>Verrucomicrobiota</taxon>
        <taxon>Opitutia</taxon>
        <taxon>Puniceicoccales</taxon>
        <taxon>Pelagicoccaceae</taxon>
        <taxon>Pelagicoccus</taxon>
    </lineage>
</organism>
<name>A0A927FAY3_9BACT</name>
<gene>
    <name evidence="1" type="ORF">IEN85_16060</name>
</gene>
<dbReference type="Proteomes" id="UP000622317">
    <property type="component" value="Unassembled WGS sequence"/>
</dbReference>
<dbReference type="Gene3D" id="1.10.287.950">
    <property type="entry name" value="Methyl-accepting chemotaxis protein"/>
    <property type="match status" value="1"/>
</dbReference>
<dbReference type="RefSeq" id="WP_191618120.1">
    <property type="nucleotide sequence ID" value="NZ_JACYFG010000038.1"/>
</dbReference>
<comment type="caution">
    <text evidence="1">The sequence shown here is derived from an EMBL/GenBank/DDBJ whole genome shotgun (WGS) entry which is preliminary data.</text>
</comment>
<dbReference type="AlphaFoldDB" id="A0A927FAY3"/>
<dbReference type="EMBL" id="JACYFG010000038">
    <property type="protein sequence ID" value="MBD5781016.1"/>
    <property type="molecule type" value="Genomic_DNA"/>
</dbReference>
<proteinExistence type="predicted"/>
<dbReference type="SUPFAM" id="SSF58104">
    <property type="entry name" value="Methyl-accepting chemotaxis protein (MCP) signaling domain"/>
    <property type="match status" value="1"/>
</dbReference>